<dbReference type="SUPFAM" id="SSF117839">
    <property type="entry name" value="WWE domain"/>
    <property type="match status" value="1"/>
</dbReference>
<dbReference type="AlphaFoldDB" id="A0A9W7B0E2"/>
<accession>A0A9W7B0E2</accession>
<evidence type="ECO:0000256" key="2">
    <source>
        <dbReference type="ARBA" id="ARBA00022771"/>
    </source>
</evidence>
<protein>
    <recommendedName>
        <fullName evidence="5">CW-type domain-containing protein</fullName>
    </recommendedName>
</protein>
<feature type="compositionally biased region" description="Low complexity" evidence="4">
    <location>
        <begin position="1"/>
        <end position="24"/>
    </location>
</feature>
<dbReference type="Gene3D" id="3.30.720.50">
    <property type="match status" value="1"/>
</dbReference>
<name>A0A9W7B0E2_9STRA</name>
<reference evidence="7" key="1">
    <citation type="journal article" date="2023" name="Commun. Biol.">
        <title>Genome analysis of Parmales, the sister group of diatoms, reveals the evolutionary specialization of diatoms from phago-mixotrophs to photoautotrophs.</title>
        <authorList>
            <person name="Ban H."/>
            <person name="Sato S."/>
            <person name="Yoshikawa S."/>
            <person name="Yamada K."/>
            <person name="Nakamura Y."/>
            <person name="Ichinomiya M."/>
            <person name="Sato N."/>
            <person name="Blanc-Mathieu R."/>
            <person name="Endo H."/>
            <person name="Kuwata A."/>
            <person name="Ogata H."/>
        </authorList>
    </citation>
    <scope>NUCLEOTIDE SEQUENCE [LARGE SCALE GENOMIC DNA]</scope>
</reference>
<keyword evidence="3" id="KW-0862">Zinc</keyword>
<evidence type="ECO:0000256" key="1">
    <source>
        <dbReference type="ARBA" id="ARBA00022723"/>
    </source>
</evidence>
<evidence type="ECO:0000313" key="7">
    <source>
        <dbReference type="Proteomes" id="UP001162640"/>
    </source>
</evidence>
<feature type="compositionally biased region" description="Basic and acidic residues" evidence="4">
    <location>
        <begin position="310"/>
        <end position="326"/>
    </location>
</feature>
<dbReference type="EMBL" id="BLQM01000302">
    <property type="protein sequence ID" value="GMH81597.1"/>
    <property type="molecule type" value="Genomic_DNA"/>
</dbReference>
<gene>
    <name evidence="6" type="ORF">TL16_g08983</name>
</gene>
<keyword evidence="1" id="KW-0479">Metal-binding</keyword>
<evidence type="ECO:0000313" key="6">
    <source>
        <dbReference type="EMBL" id="GMH81597.1"/>
    </source>
</evidence>
<dbReference type="InterPro" id="IPR037197">
    <property type="entry name" value="WWE_dom_sf"/>
</dbReference>
<dbReference type="GO" id="GO:0008270">
    <property type="term" value="F:zinc ion binding"/>
    <property type="evidence" value="ECO:0007669"/>
    <property type="project" value="UniProtKB-KW"/>
</dbReference>
<feature type="domain" description="CW-type" evidence="5">
    <location>
        <begin position="109"/>
        <end position="178"/>
    </location>
</feature>
<feature type="region of interest" description="Disordered" evidence="4">
    <location>
        <begin position="1"/>
        <end position="47"/>
    </location>
</feature>
<comment type="caution">
    <text evidence="6">The sequence shown here is derived from an EMBL/GenBank/DDBJ whole genome shotgun (WGS) entry which is preliminary data.</text>
</comment>
<sequence length="326" mass="36165">MAGYVPPSDYAPSAPAPAPISYDPTTVEAPTTTYAAPQTVEAPPTVEAPVTQTYSAPPVVDTYSAHVDPPVQQQYEAPSQQTYQQPETYAAPPQVVEQPPPQTYSAPQAVEADNWLGCDICQKWRLLPSDACGLGSNGNTILYSNESWSCAQGCGTFVNSELIAKGGWQCSDPDGSEVQITWSKPVEKEKVIYLEEVEDEDGNLHEVEVQPKPQKRKREPVQLASTTWSYKVKHDWVKYDDVTQGFLEAAYVGNMHSAVILNGDYTVLELQQAPEGQAMQRKEDTGYTRRVIREESGSMSYARDWEPEDEKGKADKIKKVDQSEYY</sequence>
<evidence type="ECO:0000259" key="5">
    <source>
        <dbReference type="PROSITE" id="PS51050"/>
    </source>
</evidence>
<evidence type="ECO:0000256" key="4">
    <source>
        <dbReference type="SAM" id="MobiDB-lite"/>
    </source>
</evidence>
<feature type="compositionally biased region" description="Basic and acidic residues" evidence="4">
    <location>
        <begin position="280"/>
        <end position="296"/>
    </location>
</feature>
<dbReference type="Proteomes" id="UP001162640">
    <property type="component" value="Unassembled WGS sequence"/>
</dbReference>
<keyword evidence="2" id="KW-0863">Zinc-finger</keyword>
<dbReference type="Gene3D" id="3.30.40.100">
    <property type="match status" value="1"/>
</dbReference>
<organism evidence="6 7">
    <name type="scientific">Triparma laevis f. inornata</name>
    <dbReference type="NCBI Taxonomy" id="1714386"/>
    <lineage>
        <taxon>Eukaryota</taxon>
        <taxon>Sar</taxon>
        <taxon>Stramenopiles</taxon>
        <taxon>Ochrophyta</taxon>
        <taxon>Bolidophyceae</taxon>
        <taxon>Parmales</taxon>
        <taxon>Triparmaceae</taxon>
        <taxon>Triparma</taxon>
    </lineage>
</organism>
<evidence type="ECO:0000256" key="3">
    <source>
        <dbReference type="ARBA" id="ARBA00022833"/>
    </source>
</evidence>
<feature type="region of interest" description="Disordered" evidence="4">
    <location>
        <begin position="276"/>
        <end position="326"/>
    </location>
</feature>
<dbReference type="PROSITE" id="PS51050">
    <property type="entry name" value="ZF_CW"/>
    <property type="match status" value="1"/>
</dbReference>
<dbReference type="InterPro" id="IPR011124">
    <property type="entry name" value="Znf_CW"/>
</dbReference>
<proteinExistence type="predicted"/>